<keyword evidence="3" id="KW-0479">Metal-binding</keyword>
<accession>A0A645FC22</accession>
<feature type="domain" description="Peptidase M3A/M3B catalytic" evidence="7">
    <location>
        <begin position="23"/>
        <end position="148"/>
    </location>
</feature>
<keyword evidence="4" id="KW-0378">Hydrolase</keyword>
<evidence type="ECO:0000256" key="4">
    <source>
        <dbReference type="ARBA" id="ARBA00022801"/>
    </source>
</evidence>
<evidence type="ECO:0000256" key="3">
    <source>
        <dbReference type="ARBA" id="ARBA00022723"/>
    </source>
</evidence>
<evidence type="ECO:0000256" key="2">
    <source>
        <dbReference type="ARBA" id="ARBA00022670"/>
    </source>
</evidence>
<gene>
    <name evidence="8" type="ORF">SDC9_159224</name>
</gene>
<comment type="caution">
    <text evidence="8">The sequence shown here is derived from an EMBL/GenBank/DDBJ whole genome shotgun (WGS) entry which is preliminary data.</text>
</comment>
<dbReference type="GO" id="GO:0006508">
    <property type="term" value="P:proteolysis"/>
    <property type="evidence" value="ECO:0007669"/>
    <property type="project" value="UniProtKB-KW"/>
</dbReference>
<dbReference type="GO" id="GO:0046872">
    <property type="term" value="F:metal ion binding"/>
    <property type="evidence" value="ECO:0007669"/>
    <property type="project" value="UniProtKB-KW"/>
</dbReference>
<protein>
    <recommendedName>
        <fullName evidence="7">Peptidase M3A/M3B catalytic domain-containing protein</fullName>
    </recommendedName>
</protein>
<name>A0A645FC22_9ZZZZ</name>
<dbReference type="AlphaFoldDB" id="A0A645FC22"/>
<dbReference type="SUPFAM" id="SSF55486">
    <property type="entry name" value="Metalloproteases ('zincins'), catalytic domain"/>
    <property type="match status" value="1"/>
</dbReference>
<sequence length="167" mass="19778">MPYFFKEETDKYYYLHVADAMKFVPYGVLVDHFQHEIYANPNCTKDERKKMWRDLEKKYLPHKDYAGCDMLEKGCWWYQQGHIFQSPFYYIDYTLAQVCALQFWVRMINKDEKAWSDYVHLCGLGGTKTFLELVKEAGLKSPFEDGTIEPVVATVKEYLSSIDAKTF</sequence>
<evidence type="ECO:0000256" key="1">
    <source>
        <dbReference type="ARBA" id="ARBA00001947"/>
    </source>
</evidence>
<reference evidence="8" key="1">
    <citation type="submission" date="2019-08" db="EMBL/GenBank/DDBJ databases">
        <authorList>
            <person name="Kucharzyk K."/>
            <person name="Murdoch R.W."/>
            <person name="Higgins S."/>
            <person name="Loffler F."/>
        </authorList>
    </citation>
    <scope>NUCLEOTIDE SEQUENCE</scope>
</reference>
<keyword evidence="5" id="KW-0862">Zinc</keyword>
<organism evidence="8">
    <name type="scientific">bioreactor metagenome</name>
    <dbReference type="NCBI Taxonomy" id="1076179"/>
    <lineage>
        <taxon>unclassified sequences</taxon>
        <taxon>metagenomes</taxon>
        <taxon>ecological metagenomes</taxon>
    </lineage>
</organism>
<dbReference type="Gene3D" id="1.10.1370.30">
    <property type="match status" value="1"/>
</dbReference>
<evidence type="ECO:0000256" key="6">
    <source>
        <dbReference type="ARBA" id="ARBA00023049"/>
    </source>
</evidence>
<dbReference type="Pfam" id="PF01432">
    <property type="entry name" value="Peptidase_M3"/>
    <property type="match status" value="1"/>
</dbReference>
<dbReference type="InterPro" id="IPR001567">
    <property type="entry name" value="Pept_M3A_M3B_dom"/>
</dbReference>
<evidence type="ECO:0000259" key="7">
    <source>
        <dbReference type="Pfam" id="PF01432"/>
    </source>
</evidence>
<proteinExistence type="predicted"/>
<evidence type="ECO:0000256" key="5">
    <source>
        <dbReference type="ARBA" id="ARBA00022833"/>
    </source>
</evidence>
<evidence type="ECO:0000313" key="8">
    <source>
        <dbReference type="EMBL" id="MPN11915.1"/>
    </source>
</evidence>
<dbReference type="GO" id="GO:0004222">
    <property type="term" value="F:metalloendopeptidase activity"/>
    <property type="evidence" value="ECO:0007669"/>
    <property type="project" value="InterPro"/>
</dbReference>
<dbReference type="EMBL" id="VSSQ01058190">
    <property type="protein sequence ID" value="MPN11915.1"/>
    <property type="molecule type" value="Genomic_DNA"/>
</dbReference>
<keyword evidence="6" id="KW-0482">Metalloprotease</keyword>
<comment type="cofactor">
    <cofactor evidence="1">
        <name>Zn(2+)</name>
        <dbReference type="ChEBI" id="CHEBI:29105"/>
    </cofactor>
</comment>
<keyword evidence="2" id="KW-0645">Protease</keyword>